<keyword evidence="8" id="KW-0407">Ion channel</keyword>
<dbReference type="InterPro" id="IPR020966">
    <property type="entry name" value="ALMT"/>
</dbReference>
<evidence type="ECO:0000256" key="8">
    <source>
        <dbReference type="ARBA" id="ARBA00023303"/>
    </source>
</evidence>
<evidence type="ECO:0000256" key="4">
    <source>
        <dbReference type="ARBA" id="ARBA00022692"/>
    </source>
</evidence>
<feature type="region of interest" description="Disordered" evidence="9">
    <location>
        <begin position="1"/>
        <end position="27"/>
    </location>
</feature>
<organism evidence="10 11">
    <name type="scientific">Ficus carica</name>
    <name type="common">Common fig</name>
    <dbReference type="NCBI Taxonomy" id="3494"/>
    <lineage>
        <taxon>Eukaryota</taxon>
        <taxon>Viridiplantae</taxon>
        <taxon>Streptophyta</taxon>
        <taxon>Embryophyta</taxon>
        <taxon>Tracheophyta</taxon>
        <taxon>Spermatophyta</taxon>
        <taxon>Magnoliopsida</taxon>
        <taxon>eudicotyledons</taxon>
        <taxon>Gunneridae</taxon>
        <taxon>Pentapetalae</taxon>
        <taxon>rosids</taxon>
        <taxon>fabids</taxon>
        <taxon>Rosales</taxon>
        <taxon>Moraceae</taxon>
        <taxon>Ficeae</taxon>
        <taxon>Ficus</taxon>
    </lineage>
</organism>
<comment type="subcellular location">
    <subcellularLocation>
        <location evidence="1">Membrane</location>
        <topology evidence="1">Multi-pass membrane protein</topology>
    </subcellularLocation>
</comment>
<keyword evidence="5" id="KW-1133">Transmembrane helix</keyword>
<evidence type="ECO:0000256" key="9">
    <source>
        <dbReference type="SAM" id="MobiDB-lite"/>
    </source>
</evidence>
<dbReference type="GO" id="GO:0034220">
    <property type="term" value="P:monoatomic ion transmembrane transport"/>
    <property type="evidence" value="ECO:0007669"/>
    <property type="project" value="UniProtKB-KW"/>
</dbReference>
<name>A0AA87ZFC1_FICCA</name>
<keyword evidence="6" id="KW-0406">Ion transport</keyword>
<keyword evidence="4" id="KW-0812">Transmembrane</keyword>
<keyword evidence="11" id="KW-1185">Reference proteome</keyword>
<accession>A0AA87ZFC1</accession>
<evidence type="ECO:0000256" key="3">
    <source>
        <dbReference type="ARBA" id="ARBA00022448"/>
    </source>
</evidence>
<gene>
    <name evidence="10" type="ORF">TIFTF001_002912</name>
</gene>
<evidence type="ECO:0000256" key="6">
    <source>
        <dbReference type="ARBA" id="ARBA00023065"/>
    </source>
</evidence>
<dbReference type="GO" id="GO:0015743">
    <property type="term" value="P:malate transport"/>
    <property type="evidence" value="ECO:0007669"/>
    <property type="project" value="InterPro"/>
</dbReference>
<evidence type="ECO:0000256" key="2">
    <source>
        <dbReference type="ARBA" id="ARBA00007079"/>
    </source>
</evidence>
<dbReference type="PANTHER" id="PTHR31086">
    <property type="entry name" value="ALUMINUM-ACTIVATED MALATE TRANSPORTER 10"/>
    <property type="match status" value="1"/>
</dbReference>
<keyword evidence="7" id="KW-0472">Membrane</keyword>
<dbReference type="GO" id="GO:0016020">
    <property type="term" value="C:membrane"/>
    <property type="evidence" value="ECO:0007669"/>
    <property type="project" value="UniProtKB-SubCell"/>
</dbReference>
<sequence length="223" mass="25278">MFARVHADREVRVSMPAGSGNPRRRRAKAKKRAKNFLKKAKRFPGSAWQMAWKVGKEDPRRVIYALKVGVSLTLVSLLFLMEPSFEGIGQNDIWAVMTVVLVLEFTTDLHNSTVSKPEGLAKSIEACVDEYFEDTESEETDEESTEDDDDDKDLIYVGYKALLDSKSNDETMTPRPIRALFKSPYTRLSGEVSRVLMELANSIRNRCRFSSKQANVSFRKGSQ</sequence>
<keyword evidence="3" id="KW-0813">Transport</keyword>
<reference evidence="10" key="1">
    <citation type="submission" date="2023-07" db="EMBL/GenBank/DDBJ databases">
        <title>draft genome sequence of fig (Ficus carica).</title>
        <authorList>
            <person name="Takahashi T."/>
            <person name="Nishimura K."/>
        </authorList>
    </citation>
    <scope>NUCLEOTIDE SEQUENCE</scope>
</reference>
<evidence type="ECO:0000256" key="5">
    <source>
        <dbReference type="ARBA" id="ARBA00022989"/>
    </source>
</evidence>
<evidence type="ECO:0000256" key="1">
    <source>
        <dbReference type="ARBA" id="ARBA00004141"/>
    </source>
</evidence>
<evidence type="ECO:0000313" key="11">
    <source>
        <dbReference type="Proteomes" id="UP001187192"/>
    </source>
</evidence>
<dbReference type="EMBL" id="BTGU01000003">
    <property type="protein sequence ID" value="GMN30675.1"/>
    <property type="molecule type" value="Genomic_DNA"/>
</dbReference>
<comment type="caution">
    <text evidence="10">The sequence shown here is derived from an EMBL/GenBank/DDBJ whole genome shotgun (WGS) entry which is preliminary data.</text>
</comment>
<dbReference type="AlphaFoldDB" id="A0AA87ZFC1"/>
<feature type="compositionally biased region" description="Basic and acidic residues" evidence="9">
    <location>
        <begin position="1"/>
        <end position="12"/>
    </location>
</feature>
<dbReference type="Pfam" id="PF11744">
    <property type="entry name" value="ALMT"/>
    <property type="match status" value="2"/>
</dbReference>
<dbReference type="Proteomes" id="UP001187192">
    <property type="component" value="Unassembled WGS sequence"/>
</dbReference>
<evidence type="ECO:0000313" key="10">
    <source>
        <dbReference type="EMBL" id="GMN30675.1"/>
    </source>
</evidence>
<evidence type="ECO:0000256" key="7">
    <source>
        <dbReference type="ARBA" id="ARBA00023136"/>
    </source>
</evidence>
<protein>
    <submittedName>
        <fullName evidence="10">Uncharacterized protein</fullName>
    </submittedName>
</protein>
<proteinExistence type="inferred from homology"/>
<comment type="similarity">
    <text evidence="2">Belongs to the aromatic acid exporter (TC 2.A.85) family.</text>
</comment>